<evidence type="ECO:0000313" key="3">
    <source>
        <dbReference type="Proteomes" id="UP000240883"/>
    </source>
</evidence>
<organism evidence="2 3">
    <name type="scientific">Corynespora cassiicola Philippines</name>
    <dbReference type="NCBI Taxonomy" id="1448308"/>
    <lineage>
        <taxon>Eukaryota</taxon>
        <taxon>Fungi</taxon>
        <taxon>Dikarya</taxon>
        <taxon>Ascomycota</taxon>
        <taxon>Pezizomycotina</taxon>
        <taxon>Dothideomycetes</taxon>
        <taxon>Pleosporomycetidae</taxon>
        <taxon>Pleosporales</taxon>
        <taxon>Corynesporascaceae</taxon>
        <taxon>Corynespora</taxon>
    </lineage>
</organism>
<dbReference type="EMBL" id="KZ678150">
    <property type="protein sequence ID" value="PSN60260.1"/>
    <property type="molecule type" value="Genomic_DNA"/>
</dbReference>
<evidence type="ECO:0000313" key="2">
    <source>
        <dbReference type="EMBL" id="PSN60260.1"/>
    </source>
</evidence>
<evidence type="ECO:0000256" key="1">
    <source>
        <dbReference type="SAM" id="MobiDB-lite"/>
    </source>
</evidence>
<name>A0A2T2N4D7_CORCC</name>
<dbReference type="AlphaFoldDB" id="A0A2T2N4D7"/>
<dbReference type="OrthoDB" id="4738706at2759"/>
<proteinExistence type="predicted"/>
<reference evidence="2 3" key="1">
    <citation type="journal article" date="2018" name="Front. Microbiol.">
        <title>Genome-Wide Analysis of Corynespora cassiicola Leaf Fall Disease Putative Effectors.</title>
        <authorList>
            <person name="Lopez D."/>
            <person name="Ribeiro S."/>
            <person name="Label P."/>
            <person name="Fumanal B."/>
            <person name="Venisse J.S."/>
            <person name="Kohler A."/>
            <person name="de Oliveira R.R."/>
            <person name="Labutti K."/>
            <person name="Lipzen A."/>
            <person name="Lail K."/>
            <person name="Bauer D."/>
            <person name="Ohm R.A."/>
            <person name="Barry K.W."/>
            <person name="Spatafora J."/>
            <person name="Grigoriev I.V."/>
            <person name="Martin F.M."/>
            <person name="Pujade-Renaud V."/>
        </authorList>
    </citation>
    <scope>NUCLEOTIDE SEQUENCE [LARGE SCALE GENOMIC DNA]</scope>
    <source>
        <strain evidence="2 3">Philippines</strain>
    </source>
</reference>
<feature type="compositionally biased region" description="Polar residues" evidence="1">
    <location>
        <begin position="207"/>
        <end position="228"/>
    </location>
</feature>
<keyword evidence="3" id="KW-1185">Reference proteome</keyword>
<sequence length="385" mass="43229">MPKPSLASPAYLVQPFQESLVGMPPTLGAEKRQYTWYCCSCSDGPLSTSNHAACVICREQHELCNQCVIEATPNLAQISEAQPLTVQKVHRSDLLESREIHETVPVFLSEVTQNDERYHKSSSAAVTQKHTTVPLSSLSIDKTDDSDSDSGSDCDSDFGSLISYDSKDDSESGDWRHGPREAVHPEINTEGDYRAPRACDSTDPDQTRVQGFPSQHVSHAPVSHSSTRGNRDTTVVRLENKFRQNSRSQTRGRSKRKRQDLDEEENEGQQSASHSLKRQSEPGARWLCPYYKDNPFRHVACEDSEFRDLSRVREHLKRVHTIDACGYCPSPRTQACPVEGVTFLMLNQIKGRTGPQRSSKTKQWDILCEVLFGRSGINPRRSVKP</sequence>
<feature type="compositionally biased region" description="Acidic residues" evidence="1">
    <location>
        <begin position="144"/>
        <end position="156"/>
    </location>
</feature>
<accession>A0A2T2N4D7</accession>
<feature type="compositionally biased region" description="Basic and acidic residues" evidence="1">
    <location>
        <begin position="165"/>
        <end position="184"/>
    </location>
</feature>
<gene>
    <name evidence="2" type="ORF">BS50DRAFT_212911</name>
</gene>
<protein>
    <submittedName>
        <fullName evidence="2">Uncharacterized protein</fullName>
    </submittedName>
</protein>
<dbReference type="Proteomes" id="UP000240883">
    <property type="component" value="Unassembled WGS sequence"/>
</dbReference>
<feature type="region of interest" description="Disordered" evidence="1">
    <location>
        <begin position="137"/>
        <end position="279"/>
    </location>
</feature>